<comment type="caution">
    <text evidence="8">The sequence shown here is derived from an EMBL/GenBank/DDBJ whole genome shotgun (WGS) entry which is preliminary data.</text>
</comment>
<dbReference type="Pfam" id="PF13505">
    <property type="entry name" value="OMP_b-brl"/>
    <property type="match status" value="1"/>
</dbReference>
<dbReference type="Proteomes" id="UP001597308">
    <property type="component" value="Unassembled WGS sequence"/>
</dbReference>
<evidence type="ECO:0000313" key="9">
    <source>
        <dbReference type="Proteomes" id="UP001597308"/>
    </source>
</evidence>
<name>A0ABW4K854_9HYPH</name>
<sequence>MIRSIVIAASVAALGAAPALAADLPYETPVGEYAAPATGFTWSGAYVGAQAGYGWAKADNRQGRDTKPSGAIVGGYAGYNHQFDGSPVVVGVETDINYNDGSDRKVTAATRIRNEQQWSGATRAKVGYAYDRYLAYGAAGVAYSGQKVTGRIGADRGSDDKTAVGYTVGAGVESAVTDNVTARLEYRYTDYGTDKYRIGGSREKTDVTENRVMGGVAYKFGSAW</sequence>
<proteinExistence type="inferred from homology"/>
<dbReference type="PANTHER" id="PTHR34001:SF3">
    <property type="entry name" value="BLL7405 PROTEIN"/>
    <property type="match status" value="1"/>
</dbReference>
<organism evidence="8 9">
    <name type="scientific">Methylopila henanensis</name>
    <dbReference type="NCBI Taxonomy" id="873516"/>
    <lineage>
        <taxon>Bacteria</taxon>
        <taxon>Pseudomonadati</taxon>
        <taxon>Pseudomonadota</taxon>
        <taxon>Alphaproteobacteria</taxon>
        <taxon>Hyphomicrobiales</taxon>
        <taxon>Methylopilaceae</taxon>
        <taxon>Methylopila</taxon>
    </lineage>
</organism>
<evidence type="ECO:0000256" key="5">
    <source>
        <dbReference type="ARBA" id="ARBA00038306"/>
    </source>
</evidence>
<gene>
    <name evidence="8" type="ORF">ACFSCV_15285</name>
</gene>
<keyword evidence="2 6" id="KW-0732">Signal</keyword>
<evidence type="ECO:0000256" key="2">
    <source>
        <dbReference type="ARBA" id="ARBA00022729"/>
    </source>
</evidence>
<dbReference type="SUPFAM" id="SSF56925">
    <property type="entry name" value="OMPA-like"/>
    <property type="match status" value="1"/>
</dbReference>
<keyword evidence="3" id="KW-0472">Membrane</keyword>
<dbReference type="Gene3D" id="2.40.160.20">
    <property type="match status" value="1"/>
</dbReference>
<evidence type="ECO:0000259" key="7">
    <source>
        <dbReference type="Pfam" id="PF13505"/>
    </source>
</evidence>
<keyword evidence="9" id="KW-1185">Reference proteome</keyword>
<evidence type="ECO:0000313" key="8">
    <source>
        <dbReference type="EMBL" id="MFD1704370.1"/>
    </source>
</evidence>
<dbReference type="PANTHER" id="PTHR34001">
    <property type="entry name" value="BLL7405 PROTEIN"/>
    <property type="match status" value="1"/>
</dbReference>
<reference evidence="9" key="1">
    <citation type="journal article" date="2019" name="Int. J. Syst. Evol. Microbiol.">
        <title>The Global Catalogue of Microorganisms (GCM) 10K type strain sequencing project: providing services to taxonomists for standard genome sequencing and annotation.</title>
        <authorList>
            <consortium name="The Broad Institute Genomics Platform"/>
            <consortium name="The Broad Institute Genome Sequencing Center for Infectious Disease"/>
            <person name="Wu L."/>
            <person name="Ma J."/>
        </authorList>
    </citation>
    <scope>NUCLEOTIDE SEQUENCE [LARGE SCALE GENOMIC DNA]</scope>
    <source>
        <strain evidence="9">KCTC 23707</strain>
    </source>
</reference>
<protein>
    <submittedName>
        <fullName evidence="8">Outer membrane protein</fullName>
    </submittedName>
</protein>
<accession>A0ABW4K854</accession>
<keyword evidence="4" id="KW-0998">Cell outer membrane</keyword>
<comment type="similarity">
    <text evidence="5">Belongs to the Omp25/RopB family.</text>
</comment>
<comment type="subcellular location">
    <subcellularLocation>
        <location evidence="1">Cell outer membrane</location>
    </subcellularLocation>
</comment>
<dbReference type="RefSeq" id="WP_378800430.1">
    <property type="nucleotide sequence ID" value="NZ_JBHUER010000010.1"/>
</dbReference>
<dbReference type="EMBL" id="JBHUER010000010">
    <property type="protein sequence ID" value="MFD1704370.1"/>
    <property type="molecule type" value="Genomic_DNA"/>
</dbReference>
<evidence type="ECO:0000256" key="3">
    <source>
        <dbReference type="ARBA" id="ARBA00023136"/>
    </source>
</evidence>
<evidence type="ECO:0000256" key="4">
    <source>
        <dbReference type="ARBA" id="ARBA00023237"/>
    </source>
</evidence>
<dbReference type="InterPro" id="IPR011250">
    <property type="entry name" value="OMP/PagP_B-barrel"/>
</dbReference>
<feature type="domain" description="Outer membrane protein beta-barrel" evidence="7">
    <location>
        <begin position="23"/>
        <end position="220"/>
    </location>
</feature>
<evidence type="ECO:0000256" key="6">
    <source>
        <dbReference type="SAM" id="SignalP"/>
    </source>
</evidence>
<evidence type="ECO:0000256" key="1">
    <source>
        <dbReference type="ARBA" id="ARBA00004442"/>
    </source>
</evidence>
<dbReference type="InterPro" id="IPR027385">
    <property type="entry name" value="Beta-barrel_OMP"/>
</dbReference>
<feature type="chain" id="PRO_5045300413" evidence="6">
    <location>
        <begin position="22"/>
        <end position="224"/>
    </location>
</feature>
<feature type="signal peptide" evidence="6">
    <location>
        <begin position="1"/>
        <end position="21"/>
    </location>
</feature>
<dbReference type="InterPro" id="IPR051692">
    <property type="entry name" value="OMP-like"/>
</dbReference>